<feature type="transmembrane region" description="Helical" evidence="11">
    <location>
        <begin position="151"/>
        <end position="169"/>
    </location>
</feature>
<evidence type="ECO:0000256" key="7">
    <source>
        <dbReference type="ARBA" id="ARBA00022847"/>
    </source>
</evidence>
<evidence type="ECO:0000256" key="2">
    <source>
        <dbReference type="ARBA" id="ARBA00004914"/>
    </source>
</evidence>
<evidence type="ECO:0000256" key="8">
    <source>
        <dbReference type="ARBA" id="ARBA00022989"/>
    </source>
</evidence>
<comment type="pathway">
    <text evidence="2">Glycan biosynthesis; sucrose metabolism.</text>
</comment>
<evidence type="ECO:0000256" key="6">
    <source>
        <dbReference type="ARBA" id="ARBA00022692"/>
    </source>
</evidence>
<comment type="subcellular location">
    <subcellularLocation>
        <location evidence="1">Membrane</location>
        <topology evidence="1">Multi-pass membrane protein</topology>
    </subcellularLocation>
</comment>
<dbReference type="InterPro" id="IPR036259">
    <property type="entry name" value="MFS_trans_sf"/>
</dbReference>
<feature type="transmembrane region" description="Helical" evidence="11">
    <location>
        <begin position="347"/>
        <end position="367"/>
    </location>
</feature>
<dbReference type="GO" id="GO:0005886">
    <property type="term" value="C:plasma membrane"/>
    <property type="evidence" value="ECO:0007669"/>
    <property type="project" value="InterPro"/>
</dbReference>
<dbReference type="SUPFAM" id="SSF103473">
    <property type="entry name" value="MFS general substrate transporter"/>
    <property type="match status" value="1"/>
</dbReference>
<dbReference type="PANTHER" id="PTHR19432:SF70">
    <property type="entry name" value="SUCROSE TRANSPORT PROTEIN SUC1-RELATED"/>
    <property type="match status" value="1"/>
</dbReference>
<dbReference type="GO" id="GO:0008506">
    <property type="term" value="F:sucrose:proton symporter activity"/>
    <property type="evidence" value="ECO:0007669"/>
    <property type="project" value="TreeGrafter"/>
</dbReference>
<dbReference type="Pfam" id="PF13347">
    <property type="entry name" value="MFS_2"/>
    <property type="match status" value="1"/>
</dbReference>
<sequence>METKTPTKTKMDPNPKVVKASLQTEPPQPKEVVAQQHEAPLGKILMVAAIATGIQFNWSLQLSLLTPYVQLLGIPHKWASLIWLCGPISGMVVQPLVGYYSDNYVTRFGRRRPYIAAGAVFIAVAVFLISFAADIGHATGDSIGKAAKPRAIVVFVVGFWVLDVANNMLQGPCRAFLGDLSGGNSSKMRTANASFAFFISIGSILGYAAGSFNQLHKMFPFTITKACDLYCANLKSCFFLSITILTIVTTIALSFVKEDLTNPSEFDSKNTNNLETKTKVPFFLGGIFGAMKDLPKAMWILLLVTFLNIFAWFPFMMFDTDWMGSEVYGGKVGEGNLYNQGVHAGSLGLMTQAIVLGITSLGIEFLARRLRGGVNKLWGGANFFLAICMCLTVLITKLAESLRRYKTATDGTVTTLPPDAGVKAGALALFGVMGIPQAVTFSIPYALASIYSSKSGAGQGLSVGVLNLAVCLPQLIISILSGPWDALFGGGNLPAFIVGAVAAAASGVVAIAFLPIPPPDTPLDKTSTIAVGAPH</sequence>
<accession>A0AAV3PCH5</accession>
<proteinExistence type="inferred from homology"/>
<evidence type="ECO:0000256" key="3">
    <source>
        <dbReference type="ARBA" id="ARBA00007134"/>
    </source>
</evidence>
<reference evidence="12 13" key="1">
    <citation type="submission" date="2024-01" db="EMBL/GenBank/DDBJ databases">
        <title>The complete chloroplast genome sequence of Lithospermum erythrorhizon: insights into the phylogenetic relationship among Boraginaceae species and the maternal lineages of purple gromwells.</title>
        <authorList>
            <person name="Okada T."/>
            <person name="Watanabe K."/>
        </authorList>
    </citation>
    <scope>NUCLEOTIDE SEQUENCE [LARGE SCALE GENOMIC DNA]</scope>
</reference>
<keyword evidence="4" id="KW-0813">Transport</keyword>
<dbReference type="AlphaFoldDB" id="A0AAV3PCH5"/>
<keyword evidence="7" id="KW-0769">Symport</keyword>
<feature type="transmembrane region" description="Helical" evidence="11">
    <location>
        <begin position="40"/>
        <end position="58"/>
    </location>
</feature>
<evidence type="ECO:0000256" key="5">
    <source>
        <dbReference type="ARBA" id="ARBA00022597"/>
    </source>
</evidence>
<feature type="transmembrane region" description="Helical" evidence="11">
    <location>
        <begin position="113"/>
        <end position="131"/>
    </location>
</feature>
<keyword evidence="8 11" id="KW-1133">Transmembrane helix</keyword>
<dbReference type="Proteomes" id="UP001454036">
    <property type="component" value="Unassembled WGS sequence"/>
</dbReference>
<feature type="transmembrane region" description="Helical" evidence="11">
    <location>
        <begin position="493"/>
        <end position="516"/>
    </location>
</feature>
<dbReference type="Gene3D" id="1.20.1250.20">
    <property type="entry name" value="MFS general substrate transporter like domains"/>
    <property type="match status" value="1"/>
</dbReference>
<comment type="similarity">
    <text evidence="10">Belongs to the major facilitator superfamily. Phosphate:H(+) symporter (TC 2.A.1.9) family.</text>
</comment>
<evidence type="ECO:0000256" key="10">
    <source>
        <dbReference type="ARBA" id="ARBA00044504"/>
    </source>
</evidence>
<keyword evidence="13" id="KW-1185">Reference proteome</keyword>
<evidence type="ECO:0000256" key="4">
    <source>
        <dbReference type="ARBA" id="ARBA00022448"/>
    </source>
</evidence>
<feature type="transmembrane region" description="Helical" evidence="11">
    <location>
        <begin position="190"/>
        <end position="210"/>
    </location>
</feature>
<keyword evidence="5" id="KW-0762">Sugar transport</keyword>
<dbReference type="CDD" id="cd17313">
    <property type="entry name" value="MFS_SLC45_SUC"/>
    <property type="match status" value="1"/>
</dbReference>
<evidence type="ECO:0000256" key="11">
    <source>
        <dbReference type="SAM" id="Phobius"/>
    </source>
</evidence>
<evidence type="ECO:0000313" key="13">
    <source>
        <dbReference type="Proteomes" id="UP001454036"/>
    </source>
</evidence>
<evidence type="ECO:0000256" key="9">
    <source>
        <dbReference type="ARBA" id="ARBA00023136"/>
    </source>
</evidence>
<dbReference type="PANTHER" id="PTHR19432">
    <property type="entry name" value="SUGAR TRANSPORTER"/>
    <property type="match status" value="1"/>
</dbReference>
<dbReference type="InterPro" id="IPR005989">
    <property type="entry name" value="Suc_symporter_pln"/>
</dbReference>
<dbReference type="GO" id="GO:0005773">
    <property type="term" value="C:vacuole"/>
    <property type="evidence" value="ECO:0007669"/>
    <property type="project" value="TreeGrafter"/>
</dbReference>
<comment type="similarity">
    <text evidence="3">Belongs to the glycoside-pentoside-hexuronide (GPH) cation symporter transporter (TC 2.A.2.4) family.</text>
</comment>
<evidence type="ECO:0000313" key="12">
    <source>
        <dbReference type="EMBL" id="GAA0148798.1"/>
    </source>
</evidence>
<evidence type="ECO:0000256" key="1">
    <source>
        <dbReference type="ARBA" id="ARBA00004141"/>
    </source>
</evidence>
<dbReference type="EMBL" id="BAABME010001300">
    <property type="protein sequence ID" value="GAA0148798.1"/>
    <property type="molecule type" value="Genomic_DNA"/>
</dbReference>
<feature type="transmembrane region" description="Helical" evidence="11">
    <location>
        <begin position="78"/>
        <end position="101"/>
    </location>
</feature>
<keyword evidence="6 11" id="KW-0812">Transmembrane</keyword>
<feature type="transmembrane region" description="Helical" evidence="11">
    <location>
        <begin position="460"/>
        <end position="481"/>
    </location>
</feature>
<comment type="caution">
    <text evidence="12">The sequence shown here is derived from an EMBL/GenBank/DDBJ whole genome shotgun (WGS) entry which is preliminary data.</text>
</comment>
<gene>
    <name evidence="12" type="ORF">LIER_08139</name>
</gene>
<name>A0AAV3PCH5_LITER</name>
<feature type="transmembrane region" description="Helical" evidence="11">
    <location>
        <begin position="379"/>
        <end position="399"/>
    </location>
</feature>
<dbReference type="NCBIfam" id="TIGR01301">
    <property type="entry name" value="GPH_sucrose"/>
    <property type="match status" value="1"/>
</dbReference>
<feature type="transmembrane region" description="Helical" evidence="11">
    <location>
        <begin position="426"/>
        <end position="448"/>
    </location>
</feature>
<feature type="transmembrane region" description="Helical" evidence="11">
    <location>
        <begin position="238"/>
        <end position="256"/>
    </location>
</feature>
<feature type="transmembrane region" description="Helical" evidence="11">
    <location>
        <begin position="297"/>
        <end position="318"/>
    </location>
</feature>
<protein>
    <submittedName>
        <fullName evidence="12">Secondary carrier transporter</fullName>
    </submittedName>
</protein>
<organism evidence="12 13">
    <name type="scientific">Lithospermum erythrorhizon</name>
    <name type="common">Purple gromwell</name>
    <name type="synonym">Lithospermum officinale var. erythrorhizon</name>
    <dbReference type="NCBI Taxonomy" id="34254"/>
    <lineage>
        <taxon>Eukaryota</taxon>
        <taxon>Viridiplantae</taxon>
        <taxon>Streptophyta</taxon>
        <taxon>Embryophyta</taxon>
        <taxon>Tracheophyta</taxon>
        <taxon>Spermatophyta</taxon>
        <taxon>Magnoliopsida</taxon>
        <taxon>eudicotyledons</taxon>
        <taxon>Gunneridae</taxon>
        <taxon>Pentapetalae</taxon>
        <taxon>asterids</taxon>
        <taxon>lamiids</taxon>
        <taxon>Boraginales</taxon>
        <taxon>Boraginaceae</taxon>
        <taxon>Boraginoideae</taxon>
        <taxon>Lithospermeae</taxon>
        <taxon>Lithospermum</taxon>
    </lineage>
</organism>
<keyword evidence="9 11" id="KW-0472">Membrane</keyword>